<dbReference type="AlphaFoldDB" id="A0A2J6WNC9"/>
<evidence type="ECO:0000256" key="2">
    <source>
        <dbReference type="ARBA" id="ARBA00005417"/>
    </source>
</evidence>
<dbReference type="InterPro" id="IPR027417">
    <property type="entry name" value="P-loop_NTPase"/>
</dbReference>
<dbReference type="InterPro" id="IPR003439">
    <property type="entry name" value="ABC_transporter-like_ATP-bd"/>
</dbReference>
<evidence type="ECO:0000256" key="4">
    <source>
        <dbReference type="ARBA" id="ARBA00022458"/>
    </source>
</evidence>
<dbReference type="Proteomes" id="UP000242288">
    <property type="component" value="Unassembled WGS sequence"/>
</dbReference>
<evidence type="ECO:0000256" key="8">
    <source>
        <dbReference type="ARBA" id="ARBA00022967"/>
    </source>
</evidence>
<keyword evidence="8" id="KW-1278">Translocase</keyword>
<dbReference type="SMART" id="SM00382">
    <property type="entry name" value="AAA"/>
    <property type="match status" value="1"/>
</dbReference>
<evidence type="ECO:0000313" key="12">
    <source>
        <dbReference type="Proteomes" id="UP000242288"/>
    </source>
</evidence>
<dbReference type="PANTHER" id="PTHR42711">
    <property type="entry name" value="ABC TRANSPORTER ATP-BINDING PROTEIN"/>
    <property type="match status" value="1"/>
</dbReference>
<dbReference type="GO" id="GO:0005524">
    <property type="term" value="F:ATP binding"/>
    <property type="evidence" value="ECO:0007669"/>
    <property type="project" value="UniProtKB-KW"/>
</dbReference>
<keyword evidence="6" id="KW-0547">Nucleotide-binding</keyword>
<evidence type="ECO:0000256" key="9">
    <source>
        <dbReference type="ARBA" id="ARBA00023136"/>
    </source>
</evidence>
<keyword evidence="7" id="KW-0067">ATP-binding</keyword>
<keyword evidence="9" id="KW-0472">Membrane</keyword>
<comment type="similarity">
    <text evidence="2">Belongs to the ABC transporter superfamily.</text>
</comment>
<evidence type="ECO:0000256" key="5">
    <source>
        <dbReference type="ARBA" id="ARBA00022475"/>
    </source>
</evidence>
<dbReference type="InterPro" id="IPR003593">
    <property type="entry name" value="AAA+_ATPase"/>
</dbReference>
<dbReference type="SUPFAM" id="SSF52540">
    <property type="entry name" value="P-loop containing nucleoside triphosphate hydrolases"/>
    <property type="match status" value="1"/>
</dbReference>
<accession>A0A2J6WNC9</accession>
<dbReference type="GO" id="GO:0005886">
    <property type="term" value="C:plasma membrane"/>
    <property type="evidence" value="ECO:0007669"/>
    <property type="project" value="UniProtKB-SubCell"/>
</dbReference>
<sequence length="283" mass="31846">MIKLENISKSYGNVKALESLSFEIKKGEIFGLLGPNGAGKTTTVKILTTLTKPDEGECFIDGIDVVKNPFEIKKIIGVVPQENNLERELTVYENLLIYGMLHKVKELKIKIDEILKVMELKDKKHSVVSTLSGGLQRRTLLARALLPEPKVLFLDEPSIGLDPHIRRQLWQIIRKIKAQGRTVLLTTHYIEEAEALCDRVGILSHGKLIALGSPSELKKDVGEYVVEFTDKEGRLISEICHSREQAYEIAKHRGDGVMIRRSNLEDVFVKLTGERIKGIREAT</sequence>
<organism evidence="11 12">
    <name type="scientific">Thermodesulfovibrio aggregans</name>
    <dbReference type="NCBI Taxonomy" id="86166"/>
    <lineage>
        <taxon>Bacteria</taxon>
        <taxon>Pseudomonadati</taxon>
        <taxon>Nitrospirota</taxon>
        <taxon>Thermodesulfovibrionia</taxon>
        <taxon>Thermodesulfovibrionales</taxon>
        <taxon>Thermodesulfovibrionaceae</taxon>
        <taxon>Thermodesulfovibrio</taxon>
    </lineage>
</organism>
<comment type="caution">
    <text evidence="11">The sequence shown here is derived from an EMBL/GenBank/DDBJ whole genome shotgun (WGS) entry which is preliminary data.</text>
</comment>
<evidence type="ECO:0000256" key="6">
    <source>
        <dbReference type="ARBA" id="ARBA00022741"/>
    </source>
</evidence>
<keyword evidence="4" id="KW-0536">Nodulation</keyword>
<feature type="domain" description="ABC transporter" evidence="10">
    <location>
        <begin position="2"/>
        <end position="230"/>
    </location>
</feature>
<dbReference type="Pfam" id="PF00005">
    <property type="entry name" value="ABC_tran"/>
    <property type="match status" value="1"/>
</dbReference>
<evidence type="ECO:0000313" key="11">
    <source>
        <dbReference type="EMBL" id="PMP71907.1"/>
    </source>
</evidence>
<name>A0A2J6WNC9_9BACT</name>
<dbReference type="PROSITE" id="PS50893">
    <property type="entry name" value="ABC_TRANSPORTER_2"/>
    <property type="match status" value="1"/>
</dbReference>
<evidence type="ECO:0000256" key="3">
    <source>
        <dbReference type="ARBA" id="ARBA00022448"/>
    </source>
</evidence>
<reference evidence="11 12" key="1">
    <citation type="submission" date="2018-01" db="EMBL/GenBank/DDBJ databases">
        <title>Metagenomic assembled genomes from two thermal pools in the Uzon Caldera, Kamchatka, Russia.</title>
        <authorList>
            <person name="Wilkins L."/>
            <person name="Ettinger C."/>
        </authorList>
    </citation>
    <scope>NUCLEOTIDE SEQUENCE [LARGE SCALE GENOMIC DNA]</scope>
    <source>
        <strain evidence="11">ZAV-04</strain>
    </source>
</reference>
<dbReference type="InterPro" id="IPR050763">
    <property type="entry name" value="ABC_transporter_ATP-binding"/>
</dbReference>
<evidence type="ECO:0000256" key="7">
    <source>
        <dbReference type="ARBA" id="ARBA00022840"/>
    </source>
</evidence>
<proteinExistence type="inferred from homology"/>
<dbReference type="FunFam" id="3.40.50.300:FF:000589">
    <property type="entry name" value="ABC transporter, ATP-binding subunit"/>
    <property type="match status" value="1"/>
</dbReference>
<dbReference type="GO" id="GO:0016887">
    <property type="term" value="F:ATP hydrolysis activity"/>
    <property type="evidence" value="ECO:0007669"/>
    <property type="project" value="InterPro"/>
</dbReference>
<keyword evidence="5" id="KW-1003">Cell membrane</keyword>
<evidence type="ECO:0000259" key="10">
    <source>
        <dbReference type="PROSITE" id="PS50893"/>
    </source>
</evidence>
<dbReference type="Gene3D" id="3.40.50.300">
    <property type="entry name" value="P-loop containing nucleotide triphosphate hydrolases"/>
    <property type="match status" value="1"/>
</dbReference>
<dbReference type="EMBL" id="PNIO01000020">
    <property type="protein sequence ID" value="PMP71907.1"/>
    <property type="molecule type" value="Genomic_DNA"/>
</dbReference>
<comment type="subcellular location">
    <subcellularLocation>
        <location evidence="1">Cell membrane</location>
    </subcellularLocation>
</comment>
<keyword evidence="3" id="KW-0813">Transport</keyword>
<gene>
    <name evidence="11" type="ORF">C0186_02540</name>
</gene>
<evidence type="ECO:0000256" key="1">
    <source>
        <dbReference type="ARBA" id="ARBA00004236"/>
    </source>
</evidence>
<protein>
    <submittedName>
        <fullName evidence="11">ABC transporter</fullName>
    </submittedName>
</protein>
<dbReference type="PANTHER" id="PTHR42711:SF5">
    <property type="entry name" value="ABC TRANSPORTER ATP-BINDING PROTEIN NATA"/>
    <property type="match status" value="1"/>
</dbReference>